<organism evidence="1 2">
    <name type="scientific">Coleophoma cylindrospora</name>
    <dbReference type="NCBI Taxonomy" id="1849047"/>
    <lineage>
        <taxon>Eukaryota</taxon>
        <taxon>Fungi</taxon>
        <taxon>Dikarya</taxon>
        <taxon>Ascomycota</taxon>
        <taxon>Pezizomycotina</taxon>
        <taxon>Leotiomycetes</taxon>
        <taxon>Helotiales</taxon>
        <taxon>Dermateaceae</taxon>
        <taxon>Coleophoma</taxon>
    </lineage>
</organism>
<accession>A0A3D8QE35</accession>
<keyword evidence="2" id="KW-1185">Reference proteome</keyword>
<proteinExistence type="predicted"/>
<name>A0A3D8QE35_9HELO</name>
<gene>
    <name evidence="1" type="ORF">BP6252_12975</name>
</gene>
<dbReference type="EMBL" id="PDLM01000016">
    <property type="protein sequence ID" value="RDW59888.1"/>
    <property type="molecule type" value="Genomic_DNA"/>
</dbReference>
<dbReference type="Proteomes" id="UP000256645">
    <property type="component" value="Unassembled WGS sequence"/>
</dbReference>
<reference evidence="1 2" key="1">
    <citation type="journal article" date="2018" name="IMA Fungus">
        <title>IMA Genome-F 9: Draft genome sequence of Annulohypoxylon stygium, Aspergillus mulundensis, Berkeleyomyces basicola (syn. Thielaviopsis basicola), Ceratocystis smalleyi, two Cercospora beticola strains, Coleophoma cylindrospora, Fusarium fracticaudum, Phialophora cf. hyalina, and Morchella septimelata.</title>
        <authorList>
            <person name="Wingfield B.D."/>
            <person name="Bills G.F."/>
            <person name="Dong Y."/>
            <person name="Huang W."/>
            <person name="Nel W.J."/>
            <person name="Swalarsk-Parry B.S."/>
            <person name="Vaghefi N."/>
            <person name="Wilken P.M."/>
            <person name="An Z."/>
            <person name="de Beer Z.W."/>
            <person name="De Vos L."/>
            <person name="Chen L."/>
            <person name="Duong T.A."/>
            <person name="Gao Y."/>
            <person name="Hammerbacher A."/>
            <person name="Kikkert J.R."/>
            <person name="Li Y."/>
            <person name="Li H."/>
            <person name="Li K."/>
            <person name="Li Q."/>
            <person name="Liu X."/>
            <person name="Ma X."/>
            <person name="Naidoo K."/>
            <person name="Pethybridge S.J."/>
            <person name="Sun J."/>
            <person name="Steenkamp E.T."/>
            <person name="van der Nest M.A."/>
            <person name="van Wyk S."/>
            <person name="Wingfield M.J."/>
            <person name="Xiong C."/>
            <person name="Yue Q."/>
            <person name="Zhang X."/>
        </authorList>
    </citation>
    <scope>NUCLEOTIDE SEQUENCE [LARGE SCALE GENOMIC DNA]</scope>
    <source>
        <strain evidence="1 2">BP6252</strain>
    </source>
</reference>
<evidence type="ECO:0000313" key="2">
    <source>
        <dbReference type="Proteomes" id="UP000256645"/>
    </source>
</evidence>
<protein>
    <submittedName>
        <fullName evidence="1">Uncharacterized protein</fullName>
    </submittedName>
</protein>
<dbReference type="AlphaFoldDB" id="A0A3D8QE35"/>
<sequence length="130" mass="14107">MAKKGWGRLALAAPRMDCRVAIPLNREKSVDKLCHPRPAESPADNGVDAHNGIDAQLATSDLSLWLARRRRRDVDMDMAVVRDLGGPCSLSWPSACHAMHTSAQGSQCNTVPVVPGQKHKQGWDAVSARC</sequence>
<comment type="caution">
    <text evidence="1">The sequence shown here is derived from an EMBL/GenBank/DDBJ whole genome shotgun (WGS) entry which is preliminary data.</text>
</comment>
<evidence type="ECO:0000313" key="1">
    <source>
        <dbReference type="EMBL" id="RDW59888.1"/>
    </source>
</evidence>